<dbReference type="OrthoDB" id="423221at2759"/>
<dbReference type="InterPro" id="IPR000330">
    <property type="entry name" value="SNF2_N"/>
</dbReference>
<keyword evidence="4" id="KW-0378">Hydrolase</keyword>
<dbReference type="SUPFAM" id="SSF52540">
    <property type="entry name" value="P-loop containing nucleoside triphosphate hydrolases"/>
    <property type="match status" value="2"/>
</dbReference>
<dbReference type="SMART" id="SM00487">
    <property type="entry name" value="DEXDc"/>
    <property type="match status" value="1"/>
</dbReference>
<dbReference type="Gene3D" id="3.40.50.10810">
    <property type="entry name" value="Tandem AAA-ATPase domain"/>
    <property type="match status" value="2"/>
</dbReference>
<dbReference type="CDD" id="cd18793">
    <property type="entry name" value="SF2_C_SNF"/>
    <property type="match status" value="1"/>
</dbReference>
<dbReference type="GO" id="GO:0032259">
    <property type="term" value="P:methylation"/>
    <property type="evidence" value="ECO:0007669"/>
    <property type="project" value="UniProtKB-KW"/>
</dbReference>
<evidence type="ECO:0000256" key="6">
    <source>
        <dbReference type="SAM" id="MobiDB-lite"/>
    </source>
</evidence>
<dbReference type="PANTHER" id="PTHR45626:SF26">
    <property type="entry name" value="FAMILY HELICASE, PUTATIVE (AFU_ORTHOLOGUE AFUA_2G09120)-RELATED"/>
    <property type="match status" value="1"/>
</dbReference>
<keyword evidence="1" id="KW-0489">Methyltransferase</keyword>
<name>A0A9Q9DQK5_CURCL</name>
<evidence type="ECO:0000313" key="8">
    <source>
        <dbReference type="EMBL" id="USP75190.1"/>
    </source>
</evidence>
<evidence type="ECO:0000259" key="7">
    <source>
        <dbReference type="SMART" id="SM00487"/>
    </source>
</evidence>
<dbReference type="InterPro" id="IPR049730">
    <property type="entry name" value="SNF2/RAD54-like_C"/>
</dbReference>
<dbReference type="InterPro" id="IPR029063">
    <property type="entry name" value="SAM-dependent_MTases_sf"/>
</dbReference>
<keyword evidence="3" id="KW-0547">Nucleotide-binding</keyword>
<dbReference type="InterPro" id="IPR001525">
    <property type="entry name" value="C5_MeTfrase"/>
</dbReference>
<reference evidence="8" key="1">
    <citation type="submission" date="2021-12" db="EMBL/GenBank/DDBJ databases">
        <title>Curvularia clavata genome.</title>
        <authorList>
            <person name="Cao Y."/>
        </authorList>
    </citation>
    <scope>NUCLEOTIDE SEQUENCE</scope>
    <source>
        <strain evidence="8">Yc1106</strain>
    </source>
</reference>
<dbReference type="GO" id="GO:0005524">
    <property type="term" value="F:ATP binding"/>
    <property type="evidence" value="ECO:0007669"/>
    <property type="project" value="UniProtKB-KW"/>
</dbReference>
<dbReference type="Pfam" id="PF00176">
    <property type="entry name" value="SNF2-rel_dom"/>
    <property type="match status" value="2"/>
</dbReference>
<evidence type="ECO:0000256" key="5">
    <source>
        <dbReference type="ARBA" id="ARBA00022840"/>
    </source>
</evidence>
<dbReference type="InterPro" id="IPR027417">
    <property type="entry name" value="P-loop_NTPase"/>
</dbReference>
<dbReference type="GO" id="GO:0008094">
    <property type="term" value="F:ATP-dependent activity, acting on DNA"/>
    <property type="evidence" value="ECO:0007669"/>
    <property type="project" value="TreeGrafter"/>
</dbReference>
<evidence type="ECO:0000256" key="4">
    <source>
        <dbReference type="ARBA" id="ARBA00022801"/>
    </source>
</evidence>
<sequence length="2107" mass="238590">MTLRSSSGKHESSRNITETSLPLCHHGTTNDPNPNSPEYSRILKDIPSPDRTCFAKEVVNEIPLDIHKSNLQSEKRILRSRARVSYTEKLELELPNDDSEAGNEPNMTEESKVQAELTSANDVSSINDNGPKESMFPEKLFGLRGGRDLEKSNNTRVSIRSNKGIDLSLPPLSSLEDCMHHMVSKAVDLGLLESLKRLKGRTLRIATMCSGTESPLLALEEISRALEKQGHQPIRFQQEFSAEIEVFKQAFIERNFRPKILFRDVREFICDSATTATTAYGAKVDIPTDIDILVVGFVCKDLSRMNNNGKTLEGGGESGDTWLAIYTYAKRFRPSIVLLENVKSEKATWEDVVSRWNNIEYEASWVFCDTKRYYLPQTRERMYMVAIERSHFGKGAANAVNLWKNTMQHLERPCSSPYEAFLPRSSAESHGYSALRSEPEWTLCKLRNDHIRSEKRLGILRPVSRRNDNGTVMPPDFADRKFYNSQSTRVHDAIDIAHLESAQKGYDSLYKMALWDVSQNVDRFRGDLGLSTCITPAGQVFSSNRQCALNGSELLLLQDMPLSKLILANETQRDLQNLAGNAMSTTVIGASIISALICGSKAFLPKPSGVHHEPPTIESFTPQIPIIVQSDYMQQTLLQPRTYRELELDTLQQDARLSEQMCSCEGKHITSKSAIRLCSACGHSACISCAGNPKHVYEETMLSNYRKQAPHEFMNRWRSELPPRLELEIFPGIRRLACDIPGSDPILRSYLDLTSKVQNDSRHFCIGDLVREHQYWKITYDASHAWLELKVGQKIEWLVFLKCPSELCGDNLLRKFLESPIMHGTVGGSLFEVEWKMRLPDLKSYPLRIRGLGDRASSWRNRLGLQDYKEETVPSILEISCNDQELMAVSGQYEYLPHCGTASNSLYKKLAKDERLFLFLDPDPIGNPECDSFVFSRDQSKKGFGESRIITAYIDPSWRPWHIKHEGVHIVNATSSDIWAPITVGLRSACIPIDVRFLDERFLSKSCIPRCSEALTFLDVLVHSTITVQTYSDYSWALELPRSLPSYISWKPIDLNCSSECPCAPPYPKLIWSVDEKGIATAHQDHKAAAIFERATKTSPPIFQLKASNEGSNTRIRVALNVRSLIHRARRRLSVQKGTMKVAWRLVTNHVDLSPQPFGRFTLQNNARDPNYNISVTPTYLRGTQLKSLQWMITQELGKRITIAETEEAIHSGLGWKLEALAEVERYVRGGVLADRPSFGKTVTTIALIQNEFETNTPEAILQKNQVSETKLPGLMNSVATLVVCPPHITRQWQSEIEKFLPAKQLQAYNVLVVEEFAQLRSLSIEEVLASRVIVVSWALFTQQDYVCDLARIAALPEPAMNSRRGIDAWMSRAIRELPGQLNIYEKYGYQEFEKRTRGFAEERLRHREFTASLPLKIKHGSAYQSFSITQSAANATKGPKKDIQSSVTQKRKTDRTALCLLPLLHLFQFNRIVIDEYHYLNNTRKLESHMIATAIRLISAHKRWVLSGTPALTNFSDVNQIASFFGISLGRYHPGDSAVPTDIDQTDFESFIGQTEVVSRHWHEERHLRAQNFLDNFVRQNEAEIKHIPCAETLVPVRLDAAHHAVYIELSQYLASQRMQIKKLNKKSDSDRTKRLNESLENSSSAEEALLRSALLFRTEDGVSGLDHLMKKRSQQLVSTEKDLSELLSGFEALILCKKNRSGPERSITDLYSHFENDIMNYNWLGDEEASSCVRDLLLKAKGSPTSGFPEVKGSDEQRLRLSKQRLSQLRDVSLEFAQRKRSQRFIQSIQNYMRASSQNNRWICSSPDCHGTADRSQLHSMPHCGHTACKDCLGARLNDEHCVHPGCTSYVHDGSFIRMTDLGSSEGQTTSHSFGKKLDAIVDVVEKMPKTDQGIVFAPNEEVISILEDVFKHHNISYISPSHSRRAALAKLIEEFKSNNAKTNISRTKKKLLILNLGSESAAGVNLTNANHVIFVSPLLARTQYDYDSVMAQAIARSRRYGQEKKVHVYHVIARRTIDVDILKHHHKRNDAISTLKMTNKMPPASGTKERIMFVMNRQKEAILVPRSWLKDPSKKAVLDIDETTDTFTSLISFSTMFEPEGDNC</sequence>
<evidence type="ECO:0000256" key="3">
    <source>
        <dbReference type="ARBA" id="ARBA00022741"/>
    </source>
</evidence>
<dbReference type="GO" id="GO:0005634">
    <property type="term" value="C:nucleus"/>
    <property type="evidence" value="ECO:0007669"/>
    <property type="project" value="TreeGrafter"/>
</dbReference>
<organism evidence="8 9">
    <name type="scientific">Curvularia clavata</name>
    <dbReference type="NCBI Taxonomy" id="95742"/>
    <lineage>
        <taxon>Eukaryota</taxon>
        <taxon>Fungi</taxon>
        <taxon>Dikarya</taxon>
        <taxon>Ascomycota</taxon>
        <taxon>Pezizomycotina</taxon>
        <taxon>Dothideomycetes</taxon>
        <taxon>Pleosporomycetidae</taxon>
        <taxon>Pleosporales</taxon>
        <taxon>Pleosporineae</taxon>
        <taxon>Pleosporaceae</taxon>
        <taxon>Curvularia</taxon>
    </lineage>
</organism>
<feature type="region of interest" description="Disordered" evidence="6">
    <location>
        <begin position="1"/>
        <end position="42"/>
    </location>
</feature>
<keyword evidence="2" id="KW-0808">Transferase</keyword>
<dbReference type="InterPro" id="IPR050628">
    <property type="entry name" value="SNF2_RAD54_helicase_TF"/>
</dbReference>
<keyword evidence="9" id="KW-1185">Reference proteome</keyword>
<dbReference type="PANTHER" id="PTHR45626">
    <property type="entry name" value="TRANSCRIPTION TERMINATION FACTOR 2-RELATED"/>
    <property type="match status" value="1"/>
</dbReference>
<dbReference type="VEuPathDB" id="FungiDB:yc1106_02464"/>
<protein>
    <recommendedName>
        <fullName evidence="7">Helicase ATP-binding domain-containing protein</fullName>
    </recommendedName>
</protein>
<dbReference type="Proteomes" id="UP001056012">
    <property type="component" value="Chromosome 2"/>
</dbReference>
<feature type="domain" description="Helicase ATP-binding" evidence="7">
    <location>
        <begin position="1177"/>
        <end position="1547"/>
    </location>
</feature>
<proteinExistence type="predicted"/>
<dbReference type="InterPro" id="IPR014001">
    <property type="entry name" value="Helicase_ATP-bd"/>
</dbReference>
<feature type="compositionally biased region" description="Polar residues" evidence="6">
    <location>
        <begin position="27"/>
        <end position="38"/>
    </location>
</feature>
<dbReference type="GO" id="GO:0016787">
    <property type="term" value="F:hydrolase activity"/>
    <property type="evidence" value="ECO:0007669"/>
    <property type="project" value="UniProtKB-KW"/>
</dbReference>
<evidence type="ECO:0000256" key="1">
    <source>
        <dbReference type="ARBA" id="ARBA00022603"/>
    </source>
</evidence>
<evidence type="ECO:0000256" key="2">
    <source>
        <dbReference type="ARBA" id="ARBA00022679"/>
    </source>
</evidence>
<dbReference type="Gene3D" id="3.40.50.300">
    <property type="entry name" value="P-loop containing nucleotide triphosphate hydrolases"/>
    <property type="match status" value="1"/>
</dbReference>
<accession>A0A9Q9DQK5</accession>
<dbReference type="InterPro" id="IPR038718">
    <property type="entry name" value="SNF2-like_sf"/>
</dbReference>
<dbReference type="EMBL" id="CP089275">
    <property type="protein sequence ID" value="USP75190.1"/>
    <property type="molecule type" value="Genomic_DNA"/>
</dbReference>
<feature type="region of interest" description="Disordered" evidence="6">
    <location>
        <begin position="90"/>
        <end position="112"/>
    </location>
</feature>
<gene>
    <name evidence="8" type="ORF">yc1106_02464</name>
</gene>
<evidence type="ECO:0000313" key="9">
    <source>
        <dbReference type="Proteomes" id="UP001056012"/>
    </source>
</evidence>
<dbReference type="GO" id="GO:0008168">
    <property type="term" value="F:methyltransferase activity"/>
    <property type="evidence" value="ECO:0007669"/>
    <property type="project" value="UniProtKB-KW"/>
</dbReference>
<dbReference type="Gene3D" id="3.40.50.150">
    <property type="entry name" value="Vaccinia Virus protein VP39"/>
    <property type="match status" value="1"/>
</dbReference>
<dbReference type="GO" id="GO:0006281">
    <property type="term" value="P:DNA repair"/>
    <property type="evidence" value="ECO:0007669"/>
    <property type="project" value="TreeGrafter"/>
</dbReference>
<dbReference type="SUPFAM" id="SSF53335">
    <property type="entry name" value="S-adenosyl-L-methionine-dependent methyltransferases"/>
    <property type="match status" value="1"/>
</dbReference>
<keyword evidence="5" id="KW-0067">ATP-binding</keyword>
<dbReference type="Pfam" id="PF00145">
    <property type="entry name" value="DNA_methylase"/>
    <property type="match status" value="1"/>
</dbReference>